<feature type="signal peptide" evidence="5">
    <location>
        <begin position="1"/>
        <end position="19"/>
    </location>
</feature>
<keyword evidence="4" id="KW-0676">Redox-active center</keyword>
<evidence type="ECO:0000256" key="4">
    <source>
        <dbReference type="ARBA" id="ARBA00023284"/>
    </source>
</evidence>
<dbReference type="PANTHER" id="PTHR42852">
    <property type="entry name" value="THIOL:DISULFIDE INTERCHANGE PROTEIN DSBE"/>
    <property type="match status" value="1"/>
</dbReference>
<dbReference type="CDD" id="cd02966">
    <property type="entry name" value="TlpA_like_family"/>
    <property type="match status" value="1"/>
</dbReference>
<sequence>MRKSLLFILLLITSISTQAQDTSNDSVLSTIIGELKQLEDFKLTYNGHFVFADSTCRDSKGTTEYYRARNDSIWGYTLIDSVFYADVNQHLVDIYDGSEMLYLKIDDKKFRTVNYGSLGFDTKTILINSNRITPLLNKLEFILLNKEPYTLTTDSEHIKLKFTSAYALSSGAKPTKMTYKHITGQTIEITFNRSTYLPTHYFENITYNNSNAPMICEEEFAFETIEHKTISIYDYIPSNFIPYDPFGGKLGVGKLAYSFSLPTNHNDSLSLNQLKERVVVIMFSSEFCGGCRQAIPQINELRQKMQGKDVIFLYIDVDKRTKVDALQKFAKEQKIEMPCLSDNGTVSGQYGVTGVPTFFLINQKRVIADRLIGANISDTLETKILELLN</sequence>
<dbReference type="OrthoDB" id="462848at2"/>
<organism evidence="7 8">
    <name type="scientific">Williamwhitmania taraxaci</name>
    <dbReference type="NCBI Taxonomy" id="1640674"/>
    <lineage>
        <taxon>Bacteria</taxon>
        <taxon>Pseudomonadati</taxon>
        <taxon>Bacteroidota</taxon>
        <taxon>Bacteroidia</taxon>
        <taxon>Bacteroidales</taxon>
        <taxon>Williamwhitmaniaceae</taxon>
        <taxon>Williamwhitmania</taxon>
    </lineage>
</organism>
<dbReference type="RefSeq" id="WP_092439191.1">
    <property type="nucleotide sequence ID" value="NZ_FMYP01000044.1"/>
</dbReference>
<dbReference type="Proteomes" id="UP000199452">
    <property type="component" value="Unassembled WGS sequence"/>
</dbReference>
<evidence type="ECO:0000259" key="6">
    <source>
        <dbReference type="PROSITE" id="PS51352"/>
    </source>
</evidence>
<evidence type="ECO:0000256" key="3">
    <source>
        <dbReference type="ARBA" id="ARBA00023157"/>
    </source>
</evidence>
<keyword evidence="8" id="KW-1185">Reference proteome</keyword>
<dbReference type="Pfam" id="PF00578">
    <property type="entry name" value="AhpC-TSA"/>
    <property type="match status" value="1"/>
</dbReference>
<keyword evidence="5" id="KW-0732">Signal</keyword>
<dbReference type="GO" id="GO:0016491">
    <property type="term" value="F:oxidoreductase activity"/>
    <property type="evidence" value="ECO:0007669"/>
    <property type="project" value="InterPro"/>
</dbReference>
<evidence type="ECO:0000256" key="5">
    <source>
        <dbReference type="SAM" id="SignalP"/>
    </source>
</evidence>
<keyword evidence="3" id="KW-1015">Disulfide bond</keyword>
<dbReference type="GO" id="GO:0030313">
    <property type="term" value="C:cell envelope"/>
    <property type="evidence" value="ECO:0007669"/>
    <property type="project" value="UniProtKB-SubCell"/>
</dbReference>
<dbReference type="InterPro" id="IPR000866">
    <property type="entry name" value="AhpC/TSA"/>
</dbReference>
<dbReference type="EMBL" id="FMYP01000044">
    <property type="protein sequence ID" value="SDC69072.1"/>
    <property type="molecule type" value="Genomic_DNA"/>
</dbReference>
<evidence type="ECO:0000313" key="7">
    <source>
        <dbReference type="EMBL" id="SDC69072.1"/>
    </source>
</evidence>
<reference evidence="7 8" key="1">
    <citation type="submission" date="2016-09" db="EMBL/GenBank/DDBJ databases">
        <authorList>
            <person name="Capua I."/>
            <person name="De Benedictis P."/>
            <person name="Joannis T."/>
            <person name="Lombin L.H."/>
            <person name="Cattoli G."/>
        </authorList>
    </citation>
    <scope>NUCLEOTIDE SEQUENCE [LARGE SCALE GENOMIC DNA]</scope>
    <source>
        <strain evidence="7 8">A7P-90m</strain>
    </source>
</reference>
<keyword evidence="2" id="KW-0201">Cytochrome c-type biogenesis</keyword>
<dbReference type="InterPro" id="IPR050553">
    <property type="entry name" value="Thioredoxin_ResA/DsbE_sf"/>
</dbReference>
<dbReference type="InterPro" id="IPR036249">
    <property type="entry name" value="Thioredoxin-like_sf"/>
</dbReference>
<comment type="subcellular location">
    <subcellularLocation>
        <location evidence="1">Cell envelope</location>
    </subcellularLocation>
</comment>
<evidence type="ECO:0000256" key="2">
    <source>
        <dbReference type="ARBA" id="ARBA00022748"/>
    </source>
</evidence>
<name>A0A1G6NM57_9BACT</name>
<proteinExistence type="predicted"/>
<dbReference type="Gene3D" id="3.40.30.10">
    <property type="entry name" value="Glutaredoxin"/>
    <property type="match status" value="1"/>
</dbReference>
<feature type="chain" id="PRO_5011729443" evidence="5">
    <location>
        <begin position="20"/>
        <end position="389"/>
    </location>
</feature>
<dbReference type="SUPFAM" id="SSF52833">
    <property type="entry name" value="Thioredoxin-like"/>
    <property type="match status" value="1"/>
</dbReference>
<dbReference type="STRING" id="1640674.SAMN05216323_104428"/>
<dbReference type="PROSITE" id="PS51352">
    <property type="entry name" value="THIOREDOXIN_2"/>
    <property type="match status" value="1"/>
</dbReference>
<evidence type="ECO:0000256" key="1">
    <source>
        <dbReference type="ARBA" id="ARBA00004196"/>
    </source>
</evidence>
<gene>
    <name evidence="7" type="ORF">SAMN05216323_104428</name>
</gene>
<dbReference type="PANTHER" id="PTHR42852:SF6">
    <property type="entry name" value="THIOL:DISULFIDE INTERCHANGE PROTEIN DSBE"/>
    <property type="match status" value="1"/>
</dbReference>
<evidence type="ECO:0000313" key="8">
    <source>
        <dbReference type="Proteomes" id="UP000199452"/>
    </source>
</evidence>
<protein>
    <submittedName>
        <fullName evidence="7">Peroxiredoxin</fullName>
    </submittedName>
</protein>
<dbReference type="GO" id="GO:0017004">
    <property type="term" value="P:cytochrome complex assembly"/>
    <property type="evidence" value="ECO:0007669"/>
    <property type="project" value="UniProtKB-KW"/>
</dbReference>
<dbReference type="GO" id="GO:0016209">
    <property type="term" value="F:antioxidant activity"/>
    <property type="evidence" value="ECO:0007669"/>
    <property type="project" value="InterPro"/>
</dbReference>
<dbReference type="InterPro" id="IPR013766">
    <property type="entry name" value="Thioredoxin_domain"/>
</dbReference>
<feature type="domain" description="Thioredoxin" evidence="6">
    <location>
        <begin position="250"/>
        <end position="389"/>
    </location>
</feature>
<dbReference type="AlphaFoldDB" id="A0A1G6NM57"/>
<accession>A0A1G6NM57</accession>